<comment type="cofactor">
    <cofactor evidence="1 9">
        <name>Mg(2+)</name>
        <dbReference type="ChEBI" id="CHEBI:18420"/>
    </cofactor>
</comment>
<evidence type="ECO:0000313" key="10">
    <source>
        <dbReference type="EMBL" id="MBP3192729.1"/>
    </source>
</evidence>
<organism evidence="10 11">
    <name type="scientific">Natronogracilivirga saccharolytica</name>
    <dbReference type="NCBI Taxonomy" id="2812953"/>
    <lineage>
        <taxon>Bacteria</taxon>
        <taxon>Pseudomonadati</taxon>
        <taxon>Balneolota</taxon>
        <taxon>Balneolia</taxon>
        <taxon>Balneolales</taxon>
        <taxon>Cyclonatronaceae</taxon>
        <taxon>Natronogracilivirga</taxon>
    </lineage>
</organism>
<evidence type="ECO:0000256" key="3">
    <source>
        <dbReference type="ARBA" id="ARBA00022722"/>
    </source>
</evidence>
<comment type="subunit">
    <text evidence="9">Homodimer, forms a heterotetramer with a Cas1 homodimer.</text>
</comment>
<accession>A0A8J7UWY3</accession>
<dbReference type="GO" id="GO:0051607">
    <property type="term" value="P:defense response to virus"/>
    <property type="evidence" value="ECO:0007669"/>
    <property type="project" value="UniProtKB-UniRule"/>
</dbReference>
<evidence type="ECO:0000256" key="6">
    <source>
        <dbReference type="ARBA" id="ARBA00022801"/>
    </source>
</evidence>
<dbReference type="InterPro" id="IPR021127">
    <property type="entry name" value="CRISPR_associated_Cas2"/>
</dbReference>
<name>A0A8J7UWY3_9BACT</name>
<dbReference type="EC" id="3.1.-.-" evidence="9"/>
<evidence type="ECO:0000256" key="8">
    <source>
        <dbReference type="ARBA" id="ARBA00023118"/>
    </source>
</evidence>
<reference evidence="10" key="1">
    <citation type="submission" date="2021-02" db="EMBL/GenBank/DDBJ databases">
        <title>Natronogracilivirga saccharolytica gen. nov. sp. nov. a new anaerobic, haloalkiliphilic carbohydrate-fermenting bacterium from soda lake and proposing of Cyclonatronumiaceae fam. nov. in the phylum Balneolaeota.</title>
        <authorList>
            <person name="Zhilina T.N."/>
            <person name="Sorokin D.Y."/>
            <person name="Zavarzina D.G."/>
            <person name="Toshchakov S.V."/>
            <person name="Kublanov I.V."/>
        </authorList>
    </citation>
    <scope>NUCLEOTIDE SEQUENCE</scope>
    <source>
        <strain evidence="10">Z-1702</strain>
    </source>
</reference>
<dbReference type="CDD" id="cd09638">
    <property type="entry name" value="Cas2_I_II_III"/>
    <property type="match status" value="1"/>
</dbReference>
<evidence type="ECO:0000256" key="7">
    <source>
        <dbReference type="ARBA" id="ARBA00022842"/>
    </source>
</evidence>
<protein>
    <recommendedName>
        <fullName evidence="9">CRISPR-associated endoribonuclease Cas2</fullName>
        <ecNumber evidence="9">3.1.-.-</ecNumber>
    </recommendedName>
</protein>
<feature type="binding site" evidence="9">
    <location>
        <position position="8"/>
    </location>
    <ligand>
        <name>Mg(2+)</name>
        <dbReference type="ChEBI" id="CHEBI:18420"/>
        <note>catalytic</note>
    </ligand>
</feature>
<comment type="caution">
    <text evidence="10">The sequence shown here is derived from an EMBL/GenBank/DDBJ whole genome shotgun (WGS) entry which is preliminary data.</text>
</comment>
<evidence type="ECO:0000256" key="5">
    <source>
        <dbReference type="ARBA" id="ARBA00022759"/>
    </source>
</evidence>
<evidence type="ECO:0000313" key="11">
    <source>
        <dbReference type="Proteomes" id="UP000673975"/>
    </source>
</evidence>
<comment type="similarity">
    <text evidence="2 9">Belongs to the CRISPR-associated endoribonuclease Cas2 protein family.</text>
</comment>
<evidence type="ECO:0000256" key="1">
    <source>
        <dbReference type="ARBA" id="ARBA00001946"/>
    </source>
</evidence>
<keyword evidence="4 9" id="KW-0479">Metal-binding</keyword>
<dbReference type="GO" id="GO:0046872">
    <property type="term" value="F:metal ion binding"/>
    <property type="evidence" value="ECO:0007669"/>
    <property type="project" value="UniProtKB-UniRule"/>
</dbReference>
<dbReference type="GO" id="GO:0016787">
    <property type="term" value="F:hydrolase activity"/>
    <property type="evidence" value="ECO:0007669"/>
    <property type="project" value="UniProtKB-KW"/>
</dbReference>
<dbReference type="AlphaFoldDB" id="A0A8J7UWY3"/>
<keyword evidence="11" id="KW-1185">Reference proteome</keyword>
<comment type="function">
    <text evidence="9">CRISPR (clustered regularly interspaced short palindromic repeat), is an adaptive immune system that provides protection against mobile genetic elements (viruses, transposable elements and conjugative plasmids). CRISPR clusters contain sequences complementary to antecedent mobile elements and target invading nucleic acids. CRISPR clusters are transcribed and processed into CRISPR RNA (crRNA). Functions as a ssRNA-specific endoribonuclease. Involved in the integration of spacer DNA into the CRISPR cassette.</text>
</comment>
<keyword evidence="3 9" id="KW-0540">Nuclease</keyword>
<evidence type="ECO:0000256" key="9">
    <source>
        <dbReference type="HAMAP-Rule" id="MF_01471"/>
    </source>
</evidence>
<dbReference type="HAMAP" id="MF_01471">
    <property type="entry name" value="Cas2"/>
    <property type="match status" value="1"/>
</dbReference>
<dbReference type="RefSeq" id="WP_210511717.1">
    <property type="nucleotide sequence ID" value="NZ_JAFIDN010000006.1"/>
</dbReference>
<dbReference type="SUPFAM" id="SSF143430">
    <property type="entry name" value="TTP0101/SSO1404-like"/>
    <property type="match status" value="1"/>
</dbReference>
<evidence type="ECO:0000256" key="2">
    <source>
        <dbReference type="ARBA" id="ARBA00009959"/>
    </source>
</evidence>
<proteinExistence type="inferred from homology"/>
<evidence type="ECO:0000256" key="4">
    <source>
        <dbReference type="ARBA" id="ARBA00022723"/>
    </source>
</evidence>
<keyword evidence="6 9" id="KW-0378">Hydrolase</keyword>
<dbReference type="Proteomes" id="UP000673975">
    <property type="component" value="Unassembled WGS sequence"/>
</dbReference>
<dbReference type="GO" id="GO:0043571">
    <property type="term" value="P:maintenance of CRISPR repeat elements"/>
    <property type="evidence" value="ECO:0007669"/>
    <property type="project" value="UniProtKB-UniRule"/>
</dbReference>
<keyword evidence="7 9" id="KW-0460">Magnesium</keyword>
<dbReference type="Pfam" id="PF09827">
    <property type="entry name" value="CRISPR_Cas2"/>
    <property type="match status" value="1"/>
</dbReference>
<dbReference type="EMBL" id="JAFIDN010000006">
    <property type="protein sequence ID" value="MBP3192729.1"/>
    <property type="molecule type" value="Genomic_DNA"/>
</dbReference>
<dbReference type="GO" id="GO:0004521">
    <property type="term" value="F:RNA endonuclease activity"/>
    <property type="evidence" value="ECO:0007669"/>
    <property type="project" value="InterPro"/>
</dbReference>
<sequence>MWLFVFFDLPVTTKTERRRATQFRKKLLDDGFTMMQFSVYSRHCASKESLAVHMKRVKSFIPSDGHVSILSVTDKQYGKIRNYWGKKSQPVANAPPQIELF</sequence>
<keyword evidence="5 9" id="KW-0255">Endonuclease</keyword>
<dbReference type="NCBIfam" id="TIGR01573">
    <property type="entry name" value="cas2"/>
    <property type="match status" value="1"/>
</dbReference>
<keyword evidence="8 9" id="KW-0051">Antiviral defense</keyword>
<dbReference type="InterPro" id="IPR019199">
    <property type="entry name" value="Virulence_VapD/CRISPR_Cas2"/>
</dbReference>
<gene>
    <name evidence="9 10" type="primary">cas2</name>
    <name evidence="10" type="ORF">NATSA_08645</name>
</gene>